<sequence length="136" mass="14138">MKNIKIFSAAIFMIMLLIQAGCSEDPVSPTEEKPTEALAAAEIGPGGGTVKTDDVSIVVPSGAFNEKHNVAIYSVADDGAFGENTVSSSFKISGLPNDYTKAIKIKMKYTGELSGQSFIAAGINSSDIMSGDTLIA</sequence>
<evidence type="ECO:0000313" key="1">
    <source>
        <dbReference type="EMBL" id="VAX29647.1"/>
    </source>
</evidence>
<proteinExistence type="predicted"/>
<dbReference type="AlphaFoldDB" id="A0A3B1DLT2"/>
<accession>A0A3B1DLT2</accession>
<name>A0A3B1DLT2_9ZZZZ</name>
<feature type="non-terminal residue" evidence="1">
    <location>
        <position position="136"/>
    </location>
</feature>
<reference evidence="1" key="1">
    <citation type="submission" date="2018-06" db="EMBL/GenBank/DDBJ databases">
        <authorList>
            <person name="Zhirakovskaya E."/>
        </authorList>
    </citation>
    <scope>NUCLEOTIDE SEQUENCE</scope>
</reference>
<gene>
    <name evidence="1" type="ORF">MNBD_IGNAVI01-1595</name>
</gene>
<protein>
    <submittedName>
        <fullName evidence="1">Uncharacterized protein</fullName>
    </submittedName>
</protein>
<dbReference type="EMBL" id="UOGD01000459">
    <property type="protein sequence ID" value="VAX29647.1"/>
    <property type="molecule type" value="Genomic_DNA"/>
</dbReference>
<organism evidence="1">
    <name type="scientific">hydrothermal vent metagenome</name>
    <dbReference type="NCBI Taxonomy" id="652676"/>
    <lineage>
        <taxon>unclassified sequences</taxon>
        <taxon>metagenomes</taxon>
        <taxon>ecological metagenomes</taxon>
    </lineage>
</organism>